<reference evidence="1 2" key="1">
    <citation type="journal article" date="2022" name="Hortic Res">
        <title>A haplotype resolved chromosomal level avocado genome allows analysis of novel avocado genes.</title>
        <authorList>
            <person name="Nath O."/>
            <person name="Fletcher S.J."/>
            <person name="Hayward A."/>
            <person name="Shaw L.M."/>
            <person name="Masouleh A.K."/>
            <person name="Furtado A."/>
            <person name="Henry R.J."/>
            <person name="Mitter N."/>
        </authorList>
    </citation>
    <scope>NUCLEOTIDE SEQUENCE [LARGE SCALE GENOMIC DNA]</scope>
    <source>
        <strain evidence="2">cv. Hass</strain>
    </source>
</reference>
<organism evidence="1 2">
    <name type="scientific">Persea americana</name>
    <name type="common">Avocado</name>
    <dbReference type="NCBI Taxonomy" id="3435"/>
    <lineage>
        <taxon>Eukaryota</taxon>
        <taxon>Viridiplantae</taxon>
        <taxon>Streptophyta</taxon>
        <taxon>Embryophyta</taxon>
        <taxon>Tracheophyta</taxon>
        <taxon>Spermatophyta</taxon>
        <taxon>Magnoliopsida</taxon>
        <taxon>Magnoliidae</taxon>
        <taxon>Laurales</taxon>
        <taxon>Lauraceae</taxon>
        <taxon>Persea</taxon>
    </lineage>
</organism>
<comment type="caution">
    <text evidence="1">The sequence shown here is derived from an EMBL/GenBank/DDBJ whole genome shotgun (WGS) entry which is preliminary data.</text>
</comment>
<name>A0ACC2KWS8_PERAE</name>
<evidence type="ECO:0000313" key="2">
    <source>
        <dbReference type="Proteomes" id="UP001234297"/>
    </source>
</evidence>
<proteinExistence type="predicted"/>
<keyword evidence="2" id="KW-1185">Reference proteome</keyword>
<accession>A0ACC2KWS8</accession>
<dbReference type="EMBL" id="CM056819">
    <property type="protein sequence ID" value="KAJ8625563.1"/>
    <property type="molecule type" value="Genomic_DNA"/>
</dbReference>
<sequence length="339" mass="39191">MQEGLKMNGSCLQSCRSYRKPSWLDSTISDLEQQMQAIARTLPDEDESDSFAERAENYYRKRPQLLSLLQDLYNRYLTLADRYCQSLKHQPQIPAIHSDVDDDVNSTTDRPISITHSYPDSDNESSLSFQPAFLNHSSKTSSFTSTDETVVAELVSKAVENEILLHELEVTDRHKAESSRKMELQKSLLEVLESERMVLLSENARLAYKATAVAEENKGMAAEAAFMKKKATELARCVLKMREEHVVGRKMEELEVQIRGLEKRNREYYEELVKREEEKRVVVREVCIEVERLKRENARLKLEAARRAAKEVGDWWRVSRWLGRVKKFDLFPSCGGSYS</sequence>
<evidence type="ECO:0000313" key="1">
    <source>
        <dbReference type="EMBL" id="KAJ8625563.1"/>
    </source>
</evidence>
<dbReference type="Proteomes" id="UP001234297">
    <property type="component" value="Chromosome 11"/>
</dbReference>
<protein>
    <submittedName>
        <fullName evidence="1">Uncharacterized protein</fullName>
    </submittedName>
</protein>
<gene>
    <name evidence="1" type="ORF">MRB53_034093</name>
</gene>